<evidence type="ECO:0000256" key="4">
    <source>
        <dbReference type="ARBA" id="ARBA00022475"/>
    </source>
</evidence>
<organism evidence="9 10">
    <name type="scientific">Microbacterium ulmi</name>
    <dbReference type="NCBI Taxonomy" id="179095"/>
    <lineage>
        <taxon>Bacteria</taxon>
        <taxon>Bacillati</taxon>
        <taxon>Actinomycetota</taxon>
        <taxon>Actinomycetes</taxon>
        <taxon>Micrococcales</taxon>
        <taxon>Microbacteriaceae</taxon>
        <taxon>Microbacterium</taxon>
    </lineage>
</organism>
<dbReference type="PANTHER" id="PTHR30269">
    <property type="entry name" value="TRANSMEMBRANE PROTEIN YFCA"/>
    <property type="match status" value="1"/>
</dbReference>
<gene>
    <name evidence="9" type="ORF">HLA99_14935</name>
</gene>
<dbReference type="PANTHER" id="PTHR30269:SF0">
    <property type="entry name" value="MEMBRANE TRANSPORTER PROTEIN YFCA-RELATED"/>
    <property type="match status" value="1"/>
</dbReference>
<protein>
    <recommendedName>
        <fullName evidence="8">Probable membrane transporter protein</fullName>
    </recommendedName>
</protein>
<evidence type="ECO:0000256" key="5">
    <source>
        <dbReference type="ARBA" id="ARBA00022692"/>
    </source>
</evidence>
<evidence type="ECO:0000256" key="6">
    <source>
        <dbReference type="ARBA" id="ARBA00022989"/>
    </source>
</evidence>
<dbReference type="Proteomes" id="UP000543598">
    <property type="component" value="Unassembled WGS sequence"/>
</dbReference>
<comment type="similarity">
    <text evidence="2 8">Belongs to the 4-toluene sulfonate uptake permease (TSUP) (TC 2.A.102) family.</text>
</comment>
<name>A0A7Y2Q2K3_9MICO</name>
<dbReference type="InterPro" id="IPR002781">
    <property type="entry name" value="TM_pro_TauE-like"/>
</dbReference>
<keyword evidence="4 8" id="KW-1003">Cell membrane</keyword>
<comment type="caution">
    <text evidence="9">The sequence shown here is derived from an EMBL/GenBank/DDBJ whole genome shotgun (WGS) entry which is preliminary data.</text>
</comment>
<dbReference type="GO" id="GO:0005886">
    <property type="term" value="C:plasma membrane"/>
    <property type="evidence" value="ECO:0007669"/>
    <property type="project" value="UniProtKB-SubCell"/>
</dbReference>
<keyword evidence="3" id="KW-0813">Transport</keyword>
<keyword evidence="7 8" id="KW-0472">Membrane</keyword>
<feature type="transmembrane region" description="Helical" evidence="8">
    <location>
        <begin position="102"/>
        <end position="120"/>
    </location>
</feature>
<keyword evidence="10" id="KW-1185">Reference proteome</keyword>
<evidence type="ECO:0000256" key="7">
    <source>
        <dbReference type="ARBA" id="ARBA00023136"/>
    </source>
</evidence>
<proteinExistence type="inferred from homology"/>
<evidence type="ECO:0000256" key="8">
    <source>
        <dbReference type="RuleBase" id="RU363041"/>
    </source>
</evidence>
<comment type="subcellular location">
    <subcellularLocation>
        <location evidence="1 8">Cell membrane</location>
        <topology evidence="1 8">Multi-pass membrane protein</topology>
    </subcellularLocation>
</comment>
<feature type="transmembrane region" description="Helical" evidence="8">
    <location>
        <begin position="12"/>
        <end position="39"/>
    </location>
</feature>
<reference evidence="9 10" key="1">
    <citation type="submission" date="2020-05" db="EMBL/GenBank/DDBJ databases">
        <title>MicrobeNet Type strains.</title>
        <authorList>
            <person name="Nicholson A.C."/>
        </authorList>
    </citation>
    <scope>NUCLEOTIDE SEQUENCE [LARGE SCALE GENOMIC DNA]</scope>
    <source>
        <strain evidence="9 10">JCM 14282</strain>
    </source>
</reference>
<evidence type="ECO:0000256" key="2">
    <source>
        <dbReference type="ARBA" id="ARBA00009142"/>
    </source>
</evidence>
<feature type="transmembrane region" description="Helical" evidence="8">
    <location>
        <begin position="240"/>
        <end position="259"/>
    </location>
</feature>
<evidence type="ECO:0000256" key="1">
    <source>
        <dbReference type="ARBA" id="ARBA00004651"/>
    </source>
</evidence>
<dbReference type="Pfam" id="PF01925">
    <property type="entry name" value="TauE"/>
    <property type="match status" value="1"/>
</dbReference>
<feature type="transmembrane region" description="Helical" evidence="8">
    <location>
        <begin position="74"/>
        <end position="96"/>
    </location>
</feature>
<accession>A0A7Y2Q2K3</accession>
<sequence length="261" mass="26474">MWLESLAILGAGAWAGMINVIVGSGTLVTFPVLIMLGYAPITANISSGIGLVAGSVTGAVGFRREISEQRTLALLLLPAGCAGGLAGGLLLLALPPEAFRKIVPALVGLGIVMVVVGPALQRWLAKRRAGAPSEGVESMSVGKRIGNLVAVFLLGVYGGYFGAALGVILLGALGILSTIALPKLNAIKNLLVVGINGVSATLFIVVATGYISWRAVALLAIGSTLGGLLGARIGRRIPSWLLRATVVVVGTIALVNLIVNS</sequence>
<evidence type="ECO:0000256" key="3">
    <source>
        <dbReference type="ARBA" id="ARBA00022448"/>
    </source>
</evidence>
<keyword evidence="6 8" id="KW-1133">Transmembrane helix</keyword>
<keyword evidence="5 8" id="KW-0812">Transmembrane</keyword>
<feature type="transmembrane region" description="Helical" evidence="8">
    <location>
        <begin position="45"/>
        <end position="62"/>
    </location>
</feature>
<dbReference type="RefSeq" id="WP_167035512.1">
    <property type="nucleotide sequence ID" value="NZ_BAAANA010000002.1"/>
</dbReference>
<evidence type="ECO:0000313" key="10">
    <source>
        <dbReference type="Proteomes" id="UP000543598"/>
    </source>
</evidence>
<dbReference type="EMBL" id="JABEMB010000033">
    <property type="protein sequence ID" value="NNH05140.1"/>
    <property type="molecule type" value="Genomic_DNA"/>
</dbReference>
<dbReference type="InterPro" id="IPR052017">
    <property type="entry name" value="TSUP"/>
</dbReference>
<evidence type="ECO:0000313" key="9">
    <source>
        <dbReference type="EMBL" id="NNH05140.1"/>
    </source>
</evidence>
<feature type="transmembrane region" description="Helical" evidence="8">
    <location>
        <begin position="190"/>
        <end position="210"/>
    </location>
</feature>
<dbReference type="AlphaFoldDB" id="A0A7Y2Q2K3"/>